<sequence>MNSIINGAAWVSYPVLFLHVASGFIGMYGGFVPLFTRKGGISHRRWGLVFVWGMAIAAVTAFPLAFWSRDIFQATIGLLSGYLVLMSVRSLHINKAPRPSLDWSVAFAGTFAFMAMIGAGIVQFNTAPSPQARASIVFGALGLIVCARQFMALTTAVTTFRQRVLDHMLASCLALTCGVASFLNTQLGNLTGLDWPLDWRMLFPVICAIPILTYFLIRWSRKLRGVESVAGIVQAPESSETTRFRFFARAEGISLLVLMGIAVPLKHFGGHPELVRLMGPVHGALFVLYVIAVMLARRPNRWTTSVVIWAILASIVPGGTFIFDALLRRRDNREINPASVGQTLS</sequence>
<keyword evidence="4 6" id="KW-1133">Transmembrane helix</keyword>
<dbReference type="EMBL" id="JBHSLI010000004">
    <property type="protein sequence ID" value="MFC5293860.1"/>
    <property type="molecule type" value="Genomic_DNA"/>
</dbReference>
<feature type="transmembrane region" description="Helical" evidence="6">
    <location>
        <begin position="307"/>
        <end position="327"/>
    </location>
</feature>
<feature type="transmembrane region" description="Helical" evidence="6">
    <location>
        <begin position="246"/>
        <end position="265"/>
    </location>
</feature>
<evidence type="ECO:0000256" key="1">
    <source>
        <dbReference type="ARBA" id="ARBA00004651"/>
    </source>
</evidence>
<evidence type="ECO:0000256" key="5">
    <source>
        <dbReference type="ARBA" id="ARBA00023136"/>
    </source>
</evidence>
<feature type="transmembrane region" description="Helical" evidence="6">
    <location>
        <begin position="103"/>
        <end position="124"/>
    </location>
</feature>
<name>A0ABW0F5X0_9HYPH</name>
<feature type="domain" description="DUF3817" evidence="7">
    <location>
        <begin position="242"/>
        <end position="329"/>
    </location>
</feature>
<reference evidence="9" key="1">
    <citation type="journal article" date="2019" name="Int. J. Syst. Evol. Microbiol.">
        <title>The Global Catalogue of Microorganisms (GCM) 10K type strain sequencing project: providing services to taxonomists for standard genome sequencing and annotation.</title>
        <authorList>
            <consortium name="The Broad Institute Genomics Platform"/>
            <consortium name="The Broad Institute Genome Sequencing Center for Infectious Disease"/>
            <person name="Wu L."/>
            <person name="Ma J."/>
        </authorList>
    </citation>
    <scope>NUCLEOTIDE SEQUENCE [LARGE SCALE GENOMIC DNA]</scope>
    <source>
        <strain evidence="9">CGMCC 1.15643</strain>
    </source>
</reference>
<dbReference type="Proteomes" id="UP001595976">
    <property type="component" value="Unassembled WGS sequence"/>
</dbReference>
<feature type="transmembrane region" description="Helical" evidence="6">
    <location>
        <begin position="277"/>
        <end position="295"/>
    </location>
</feature>
<evidence type="ECO:0000256" key="3">
    <source>
        <dbReference type="ARBA" id="ARBA00022692"/>
    </source>
</evidence>
<dbReference type="NCBIfam" id="TIGR03954">
    <property type="entry name" value="integ_memb_HG"/>
    <property type="match status" value="1"/>
</dbReference>
<organism evidence="8 9">
    <name type="scientific">Bosea minatitlanensis</name>
    <dbReference type="NCBI Taxonomy" id="128782"/>
    <lineage>
        <taxon>Bacteria</taxon>
        <taxon>Pseudomonadati</taxon>
        <taxon>Pseudomonadota</taxon>
        <taxon>Alphaproteobacteria</taxon>
        <taxon>Hyphomicrobiales</taxon>
        <taxon>Boseaceae</taxon>
        <taxon>Bosea</taxon>
    </lineage>
</organism>
<keyword evidence="2" id="KW-1003">Cell membrane</keyword>
<comment type="subcellular location">
    <subcellularLocation>
        <location evidence="1">Cell membrane</location>
        <topology evidence="1">Multi-pass membrane protein</topology>
    </subcellularLocation>
</comment>
<keyword evidence="3 6" id="KW-0812">Transmembrane</keyword>
<feature type="transmembrane region" description="Helical" evidence="6">
    <location>
        <begin position="46"/>
        <end position="65"/>
    </location>
</feature>
<dbReference type="Pfam" id="PF12823">
    <property type="entry name" value="DUF3817"/>
    <property type="match status" value="1"/>
</dbReference>
<dbReference type="PANTHER" id="PTHR40077">
    <property type="entry name" value="MEMBRANE PROTEIN-RELATED"/>
    <property type="match status" value="1"/>
</dbReference>
<comment type="caution">
    <text evidence="8">The sequence shown here is derived from an EMBL/GenBank/DDBJ whole genome shotgun (WGS) entry which is preliminary data.</text>
</comment>
<evidence type="ECO:0000256" key="6">
    <source>
        <dbReference type="SAM" id="Phobius"/>
    </source>
</evidence>
<proteinExistence type="predicted"/>
<dbReference type="RefSeq" id="WP_260348272.1">
    <property type="nucleotide sequence ID" value="NZ_JAOAOS010000004.1"/>
</dbReference>
<dbReference type="InterPro" id="IPR023845">
    <property type="entry name" value="DUF3817_TM"/>
</dbReference>
<evidence type="ECO:0000256" key="4">
    <source>
        <dbReference type="ARBA" id="ARBA00022989"/>
    </source>
</evidence>
<evidence type="ECO:0000313" key="8">
    <source>
        <dbReference type="EMBL" id="MFC5293860.1"/>
    </source>
</evidence>
<feature type="transmembrane region" description="Helical" evidence="6">
    <location>
        <begin position="168"/>
        <end position="187"/>
    </location>
</feature>
<feature type="transmembrane region" description="Helical" evidence="6">
    <location>
        <begin position="199"/>
        <end position="217"/>
    </location>
</feature>
<evidence type="ECO:0000259" key="7">
    <source>
        <dbReference type="Pfam" id="PF12823"/>
    </source>
</evidence>
<feature type="transmembrane region" description="Helical" evidence="6">
    <location>
        <begin position="12"/>
        <end position="34"/>
    </location>
</feature>
<keyword evidence="9" id="KW-1185">Reference proteome</keyword>
<feature type="transmembrane region" description="Helical" evidence="6">
    <location>
        <begin position="71"/>
        <end position="91"/>
    </location>
</feature>
<accession>A0ABW0F5X0</accession>
<dbReference type="PANTHER" id="PTHR40077:SF1">
    <property type="entry name" value="MEMBRANE PROTEIN"/>
    <property type="match status" value="1"/>
</dbReference>
<evidence type="ECO:0000256" key="2">
    <source>
        <dbReference type="ARBA" id="ARBA00022475"/>
    </source>
</evidence>
<evidence type="ECO:0000313" key="9">
    <source>
        <dbReference type="Proteomes" id="UP001595976"/>
    </source>
</evidence>
<gene>
    <name evidence="8" type="ORF">ACFPK2_12775</name>
</gene>
<protein>
    <submittedName>
        <fullName evidence="8">DUF3817 domain-containing protein</fullName>
    </submittedName>
</protein>
<keyword evidence="5 6" id="KW-0472">Membrane</keyword>
<feature type="transmembrane region" description="Helical" evidence="6">
    <location>
        <begin position="136"/>
        <end position="156"/>
    </location>
</feature>